<accession>N1PNM7</accession>
<reference evidence="1 2" key="2">
    <citation type="journal article" date="2012" name="PLoS Pathog.">
        <title>Diverse lifestyles and strategies of plant pathogenesis encoded in the genomes of eighteen Dothideomycetes fungi.</title>
        <authorList>
            <person name="Ohm R.A."/>
            <person name="Feau N."/>
            <person name="Henrissat B."/>
            <person name="Schoch C.L."/>
            <person name="Horwitz B.A."/>
            <person name="Barry K.W."/>
            <person name="Condon B.J."/>
            <person name="Copeland A.C."/>
            <person name="Dhillon B."/>
            <person name="Glaser F."/>
            <person name="Hesse C.N."/>
            <person name="Kosti I."/>
            <person name="LaButti K."/>
            <person name="Lindquist E.A."/>
            <person name="Lucas S."/>
            <person name="Salamov A.A."/>
            <person name="Bradshaw R.E."/>
            <person name="Ciuffetti L."/>
            <person name="Hamelin R.C."/>
            <person name="Kema G.H.J."/>
            <person name="Lawrence C."/>
            <person name="Scott J.A."/>
            <person name="Spatafora J.W."/>
            <person name="Turgeon B.G."/>
            <person name="de Wit P.J.G.M."/>
            <person name="Zhong S."/>
            <person name="Goodwin S.B."/>
            <person name="Grigoriev I.V."/>
        </authorList>
    </citation>
    <scope>NUCLEOTIDE SEQUENCE [LARGE SCALE GENOMIC DNA]</scope>
    <source>
        <strain evidence="2">NZE10 / CBS 128990</strain>
    </source>
</reference>
<dbReference type="EMBL" id="KB446538">
    <property type="protein sequence ID" value="EME45007.1"/>
    <property type="molecule type" value="Genomic_DNA"/>
</dbReference>
<organism evidence="1 2">
    <name type="scientific">Dothistroma septosporum (strain NZE10 / CBS 128990)</name>
    <name type="common">Red band needle blight fungus</name>
    <name type="synonym">Mycosphaerella pini</name>
    <dbReference type="NCBI Taxonomy" id="675120"/>
    <lineage>
        <taxon>Eukaryota</taxon>
        <taxon>Fungi</taxon>
        <taxon>Dikarya</taxon>
        <taxon>Ascomycota</taxon>
        <taxon>Pezizomycotina</taxon>
        <taxon>Dothideomycetes</taxon>
        <taxon>Dothideomycetidae</taxon>
        <taxon>Mycosphaerellales</taxon>
        <taxon>Mycosphaerellaceae</taxon>
        <taxon>Dothistroma</taxon>
    </lineage>
</organism>
<proteinExistence type="predicted"/>
<dbReference type="AlphaFoldDB" id="N1PNM7"/>
<keyword evidence="2" id="KW-1185">Reference proteome</keyword>
<sequence>MSESWTPSNSEAVWTLLVVAQRYEELSGLLRLFFLVRCRPELGLHVLKNLLDQDVGRLKSLRNIYVVPDLDKTPGVQSYPDEVHEILAGGECKSGVLLRPRQRAKAKNILTFGERILVQEDDIDKLPALDDALQRHVCANLDV</sequence>
<dbReference type="Proteomes" id="UP000016933">
    <property type="component" value="Unassembled WGS sequence"/>
</dbReference>
<evidence type="ECO:0000313" key="2">
    <source>
        <dbReference type="Proteomes" id="UP000016933"/>
    </source>
</evidence>
<gene>
    <name evidence="1" type="ORF">DOTSEDRAFT_33613</name>
</gene>
<evidence type="ECO:0000313" key="1">
    <source>
        <dbReference type="EMBL" id="EME45007.1"/>
    </source>
</evidence>
<protein>
    <submittedName>
        <fullName evidence="1">Uncharacterized protein</fullName>
    </submittedName>
</protein>
<name>N1PNM7_DOTSN</name>
<dbReference type="HOGENOM" id="CLU_1806128_0_0_1"/>
<reference evidence="2" key="1">
    <citation type="journal article" date="2012" name="PLoS Genet.">
        <title>The genomes of the fungal plant pathogens Cladosporium fulvum and Dothistroma septosporum reveal adaptation to different hosts and lifestyles but also signatures of common ancestry.</title>
        <authorList>
            <person name="de Wit P.J.G.M."/>
            <person name="van der Burgt A."/>
            <person name="Oekmen B."/>
            <person name="Stergiopoulos I."/>
            <person name="Abd-Elsalam K.A."/>
            <person name="Aerts A.L."/>
            <person name="Bahkali A.H."/>
            <person name="Beenen H.G."/>
            <person name="Chettri P."/>
            <person name="Cox M.P."/>
            <person name="Datema E."/>
            <person name="de Vries R.P."/>
            <person name="Dhillon B."/>
            <person name="Ganley A.R."/>
            <person name="Griffiths S.A."/>
            <person name="Guo Y."/>
            <person name="Hamelin R.C."/>
            <person name="Henrissat B."/>
            <person name="Kabir M.S."/>
            <person name="Jashni M.K."/>
            <person name="Kema G."/>
            <person name="Klaubauf S."/>
            <person name="Lapidus A."/>
            <person name="Levasseur A."/>
            <person name="Lindquist E."/>
            <person name="Mehrabi R."/>
            <person name="Ohm R.A."/>
            <person name="Owen T.J."/>
            <person name="Salamov A."/>
            <person name="Schwelm A."/>
            <person name="Schijlen E."/>
            <person name="Sun H."/>
            <person name="van den Burg H.A."/>
            <person name="van Ham R.C.H.J."/>
            <person name="Zhang S."/>
            <person name="Goodwin S.B."/>
            <person name="Grigoriev I.V."/>
            <person name="Collemare J."/>
            <person name="Bradshaw R.E."/>
        </authorList>
    </citation>
    <scope>NUCLEOTIDE SEQUENCE [LARGE SCALE GENOMIC DNA]</scope>
    <source>
        <strain evidence="2">NZE10 / CBS 128990</strain>
    </source>
</reference>